<dbReference type="EMBL" id="JRKL02001299">
    <property type="protein sequence ID" value="KAF3964868.1"/>
    <property type="molecule type" value="Genomic_DNA"/>
</dbReference>
<protein>
    <submittedName>
        <fullName evidence="1">Uncharacterized protein</fullName>
    </submittedName>
</protein>
<dbReference type="Proteomes" id="UP000737018">
    <property type="component" value="Unassembled WGS sequence"/>
</dbReference>
<name>A0A8J4RM97_9ROSI</name>
<comment type="caution">
    <text evidence="1">The sequence shown here is derived from an EMBL/GenBank/DDBJ whole genome shotgun (WGS) entry which is preliminary data.</text>
</comment>
<gene>
    <name evidence="1" type="ORF">CMV_010894</name>
</gene>
<evidence type="ECO:0000313" key="1">
    <source>
        <dbReference type="EMBL" id="KAF3964868.1"/>
    </source>
</evidence>
<reference evidence="1" key="1">
    <citation type="submission" date="2020-03" db="EMBL/GenBank/DDBJ databases">
        <title>Castanea mollissima Vanexum genome sequencing.</title>
        <authorList>
            <person name="Staton M."/>
        </authorList>
    </citation>
    <scope>NUCLEOTIDE SEQUENCE</scope>
    <source>
        <tissue evidence="1">Leaf</tissue>
    </source>
</reference>
<keyword evidence="2" id="KW-1185">Reference proteome</keyword>
<proteinExistence type="predicted"/>
<accession>A0A8J4RM97</accession>
<evidence type="ECO:0000313" key="2">
    <source>
        <dbReference type="Proteomes" id="UP000737018"/>
    </source>
</evidence>
<dbReference type="AlphaFoldDB" id="A0A8J4RM97"/>
<sequence>MVSDKIRSIILWPRKSEPVEEPVVKQSLEYVTHVDFSWLPHSIRRVEVRDCNSLDLQSFIQLLPEIIGLPLNLPPCVISDMLMFPHSSTMLPIGSTIKRTEYGPCEYSFEELFRDLQLTDRNHVQILCKTFDLYGDPGPIVKKIGVHVECSCLSLQSGLGLPMYTENESDLGLAIDSSNVDGFDLGSSSVAQLVTPQIRSNPNPMAITFSDLHTESVPKSVDEFLSGKSNVCKWQNCQTLDIEDYELGLSLSLNTTYRLRTWYKFF</sequence>
<organism evidence="1 2">
    <name type="scientific">Castanea mollissima</name>
    <name type="common">Chinese chestnut</name>
    <dbReference type="NCBI Taxonomy" id="60419"/>
    <lineage>
        <taxon>Eukaryota</taxon>
        <taxon>Viridiplantae</taxon>
        <taxon>Streptophyta</taxon>
        <taxon>Embryophyta</taxon>
        <taxon>Tracheophyta</taxon>
        <taxon>Spermatophyta</taxon>
        <taxon>Magnoliopsida</taxon>
        <taxon>eudicotyledons</taxon>
        <taxon>Gunneridae</taxon>
        <taxon>Pentapetalae</taxon>
        <taxon>rosids</taxon>
        <taxon>fabids</taxon>
        <taxon>Fagales</taxon>
        <taxon>Fagaceae</taxon>
        <taxon>Castanea</taxon>
    </lineage>
</organism>